<reference evidence="2" key="1">
    <citation type="journal article" date="2019" name="Int. J. Syst. Evol. Microbiol.">
        <title>The Global Catalogue of Microorganisms (GCM) 10K type strain sequencing project: providing services to taxonomists for standard genome sequencing and annotation.</title>
        <authorList>
            <consortium name="The Broad Institute Genomics Platform"/>
            <consortium name="The Broad Institute Genome Sequencing Center for Infectious Disease"/>
            <person name="Wu L."/>
            <person name="Ma J."/>
        </authorList>
    </citation>
    <scope>NUCLEOTIDE SEQUENCE [LARGE SCALE GENOMIC DNA]</scope>
    <source>
        <strain evidence="2">CCUG 49571</strain>
    </source>
</reference>
<dbReference type="EMBL" id="JBHSEP010000018">
    <property type="protein sequence ID" value="MFC4600673.1"/>
    <property type="molecule type" value="Genomic_DNA"/>
</dbReference>
<comment type="caution">
    <text evidence="1">The sequence shown here is derived from an EMBL/GenBank/DDBJ whole genome shotgun (WGS) entry which is preliminary data.</text>
</comment>
<evidence type="ECO:0000313" key="1">
    <source>
        <dbReference type="EMBL" id="MFC4600673.1"/>
    </source>
</evidence>
<accession>A0ABV9FHG2</accession>
<gene>
    <name evidence="1" type="ORF">ACFO3S_20685</name>
</gene>
<organism evidence="1 2">
    <name type="scientific">Cohnella hongkongensis</name>
    <dbReference type="NCBI Taxonomy" id="178337"/>
    <lineage>
        <taxon>Bacteria</taxon>
        <taxon>Bacillati</taxon>
        <taxon>Bacillota</taxon>
        <taxon>Bacilli</taxon>
        <taxon>Bacillales</taxon>
        <taxon>Paenibacillaceae</taxon>
        <taxon>Cohnella</taxon>
    </lineage>
</organism>
<dbReference type="RefSeq" id="WP_378099965.1">
    <property type="nucleotide sequence ID" value="NZ_JBHSEP010000018.1"/>
</dbReference>
<keyword evidence="2" id="KW-1185">Reference proteome</keyword>
<name>A0ABV9FHG2_9BACL</name>
<proteinExistence type="predicted"/>
<protein>
    <submittedName>
        <fullName evidence="1">Uncharacterized protein</fullName>
    </submittedName>
</protein>
<evidence type="ECO:0000313" key="2">
    <source>
        <dbReference type="Proteomes" id="UP001596028"/>
    </source>
</evidence>
<sequence>MAETTPNLGLKKPLESEFVSIHTLNENMDVIDQSLGSVNDLPTQAKNAVGAISEVYDHLSEKPPQPITLTSGVQIVQGGDVPAILHPTIKGRTLVNLLGRDGNCEDLSKWAKTGGTSATTALDSNNKVYGNNSIKFTWNGTTQVWTALSQNITSLINPSNYYIALGDVKNGNATWVKIGFLKNGNITYYDTMNISDSSRFNLSYARVGPNELSDMTSMDLFLVINVSGSGQFANFDGIRLYEVSQADYDAIPTMSRKQVAAKYPYVDEMKHVNAVYIENKGKNLLPPFSEWTLNANAVTTDNYSFLLNSTGTSQSSPRDVDVVPGETYTFNLETNGQVSIYGLDDDGALIQPAYKSTDSPLPFTLVVPEEVKRVRIYPTSGSLGVGTFSFTNPMLNLGPESLLFEPQKPSYLYLPDCNLRSNIDGSIADRLYTDGQGKPRVTRRFREVVLDGSMDWAFETDHAGYKRVRASSIKRQVDSDATNAISIKYDGKILQLNSSAPTMGDQVSFLGSGSYISIADTDSGWGESYTPTADEIKAYFNGWRMYSVPNYTKYTSGTKYWAKIYTGTGTPNTSSDGSIPIVWGSGTTVLPTEINNDPTFTPYRLMYQLAQSVDEPVTYEGSLMLHEGDNQVEVGTGGVVREAANPIFYSTTNDYLINNISFISSLLSKRTNSILALYKNGIWDRAGLTKTLGAWNGNEGVRIPSANYDPTAAYSVTYLALDSYTLGIAPQKISAEYAPNIRESVESLVRELVEARTETSVLQNTKAQKQQPQWIEGTLINEFAGAVRYTQSDNGFVTLQFTVTISNTTLNTLICRLPKDYLPYASVVASPTVNNNTGSTGAGVAISRVLGGLVISGTPHFNVGQVVVGQITYRKHMGE</sequence>
<dbReference type="Proteomes" id="UP001596028">
    <property type="component" value="Unassembled WGS sequence"/>
</dbReference>